<dbReference type="Proteomes" id="UP000799770">
    <property type="component" value="Unassembled WGS sequence"/>
</dbReference>
<organism evidence="2 3">
    <name type="scientific">Lophiotrema nucula</name>
    <dbReference type="NCBI Taxonomy" id="690887"/>
    <lineage>
        <taxon>Eukaryota</taxon>
        <taxon>Fungi</taxon>
        <taxon>Dikarya</taxon>
        <taxon>Ascomycota</taxon>
        <taxon>Pezizomycotina</taxon>
        <taxon>Dothideomycetes</taxon>
        <taxon>Pleosporomycetidae</taxon>
        <taxon>Pleosporales</taxon>
        <taxon>Lophiotremataceae</taxon>
        <taxon>Lophiotrema</taxon>
    </lineage>
</organism>
<protein>
    <submittedName>
        <fullName evidence="2">Uncharacterized protein</fullName>
    </submittedName>
</protein>
<feature type="region of interest" description="Disordered" evidence="1">
    <location>
        <begin position="211"/>
        <end position="255"/>
    </location>
</feature>
<gene>
    <name evidence="2" type="ORF">BDV96DRAFT_593561</name>
</gene>
<feature type="compositionally biased region" description="Pro residues" evidence="1">
    <location>
        <begin position="176"/>
        <end position="190"/>
    </location>
</feature>
<dbReference type="EMBL" id="ML977310">
    <property type="protein sequence ID" value="KAF2123110.1"/>
    <property type="molecule type" value="Genomic_DNA"/>
</dbReference>
<feature type="region of interest" description="Disordered" evidence="1">
    <location>
        <begin position="278"/>
        <end position="305"/>
    </location>
</feature>
<evidence type="ECO:0000256" key="1">
    <source>
        <dbReference type="SAM" id="MobiDB-lite"/>
    </source>
</evidence>
<evidence type="ECO:0000313" key="2">
    <source>
        <dbReference type="EMBL" id="KAF2123110.1"/>
    </source>
</evidence>
<accession>A0A6A5ZTY6</accession>
<feature type="region of interest" description="Disordered" evidence="1">
    <location>
        <begin position="348"/>
        <end position="372"/>
    </location>
</feature>
<feature type="region of interest" description="Disordered" evidence="1">
    <location>
        <begin position="176"/>
        <end position="196"/>
    </location>
</feature>
<name>A0A6A5ZTY6_9PLEO</name>
<proteinExistence type="predicted"/>
<sequence length="388" mass="42907">MNAAPTLHGEHFILTSDDRLTLKTLPASPNSAEIRQSLTATSPANNRLENGRNGVDIWHAVNRYITALFGEGSRLAITYAGDSTAGPYTASISLWGQVEPFDRRIFKARSGLSRTKADHIGAIREIARGLERLVRQRENAGPSNINYPAVQLPLAQRPDDRPNTWELLQRLLPPQLLPPPLRLQPQPQPRARPRPRPRAFIDLINDQAVEDLTNDEEDMQPQPQPRARARPRVSIDLTENMQPQPQPRSRADASSELHDLASAILSMAQVSLHNSQVDHSDPMMVNGSQAAPNGNAETVEGDASTQPADLDPFLGNQFQDLPQVDMPGLVNTQPDHDLREAERYLAEDMDAPQDVQHEGLDPQPQDQVPVPWATSVECGDVSCAFGRR</sequence>
<feature type="compositionally biased region" description="Low complexity" evidence="1">
    <location>
        <begin position="361"/>
        <end position="371"/>
    </location>
</feature>
<feature type="compositionally biased region" description="Polar residues" evidence="1">
    <location>
        <begin position="286"/>
        <end position="296"/>
    </location>
</feature>
<dbReference type="AlphaFoldDB" id="A0A6A5ZTY6"/>
<evidence type="ECO:0000313" key="3">
    <source>
        <dbReference type="Proteomes" id="UP000799770"/>
    </source>
</evidence>
<keyword evidence="3" id="KW-1185">Reference proteome</keyword>
<reference evidence="2" key="1">
    <citation type="journal article" date="2020" name="Stud. Mycol.">
        <title>101 Dothideomycetes genomes: a test case for predicting lifestyles and emergence of pathogens.</title>
        <authorList>
            <person name="Haridas S."/>
            <person name="Albert R."/>
            <person name="Binder M."/>
            <person name="Bloem J."/>
            <person name="Labutti K."/>
            <person name="Salamov A."/>
            <person name="Andreopoulos B."/>
            <person name="Baker S."/>
            <person name="Barry K."/>
            <person name="Bills G."/>
            <person name="Bluhm B."/>
            <person name="Cannon C."/>
            <person name="Castanera R."/>
            <person name="Culley D."/>
            <person name="Daum C."/>
            <person name="Ezra D."/>
            <person name="Gonzalez J."/>
            <person name="Henrissat B."/>
            <person name="Kuo A."/>
            <person name="Liang C."/>
            <person name="Lipzen A."/>
            <person name="Lutzoni F."/>
            <person name="Magnuson J."/>
            <person name="Mondo S."/>
            <person name="Nolan M."/>
            <person name="Ohm R."/>
            <person name="Pangilinan J."/>
            <person name="Park H.-J."/>
            <person name="Ramirez L."/>
            <person name="Alfaro M."/>
            <person name="Sun H."/>
            <person name="Tritt A."/>
            <person name="Yoshinaga Y."/>
            <person name="Zwiers L.-H."/>
            <person name="Turgeon B."/>
            <person name="Goodwin S."/>
            <person name="Spatafora J."/>
            <person name="Crous P."/>
            <person name="Grigoriev I."/>
        </authorList>
    </citation>
    <scope>NUCLEOTIDE SEQUENCE</scope>
    <source>
        <strain evidence="2">CBS 627.86</strain>
    </source>
</reference>